<dbReference type="AlphaFoldDB" id="A0A8K0R925"/>
<name>A0A8K0R925_9PLEO</name>
<protein>
    <submittedName>
        <fullName evidence="2">Uncharacterized protein</fullName>
    </submittedName>
</protein>
<feature type="compositionally biased region" description="Basic and acidic residues" evidence="1">
    <location>
        <begin position="227"/>
        <end position="238"/>
    </location>
</feature>
<evidence type="ECO:0000313" key="3">
    <source>
        <dbReference type="Proteomes" id="UP000813461"/>
    </source>
</evidence>
<organism evidence="2 3">
    <name type="scientific">Paraphoma chrysanthemicola</name>
    <dbReference type="NCBI Taxonomy" id="798071"/>
    <lineage>
        <taxon>Eukaryota</taxon>
        <taxon>Fungi</taxon>
        <taxon>Dikarya</taxon>
        <taxon>Ascomycota</taxon>
        <taxon>Pezizomycotina</taxon>
        <taxon>Dothideomycetes</taxon>
        <taxon>Pleosporomycetidae</taxon>
        <taxon>Pleosporales</taxon>
        <taxon>Pleosporineae</taxon>
        <taxon>Phaeosphaeriaceae</taxon>
        <taxon>Paraphoma</taxon>
    </lineage>
</organism>
<evidence type="ECO:0000313" key="2">
    <source>
        <dbReference type="EMBL" id="KAH7087847.1"/>
    </source>
</evidence>
<feature type="compositionally biased region" description="Polar residues" evidence="1">
    <location>
        <begin position="177"/>
        <end position="186"/>
    </location>
</feature>
<sequence>MSSFAPPVRRGDFLYSTVFQADPGNSNPHPRASLAELPALLFPDTSKSGKSAPSSPAKDHPWHFWAAQLLHYGLPMTRDKNRAKMRLLDAMNQGRLEVPGWVSKLEAELKKEWEAENKKMKKKTAGAGATSSKNAMGKSYHGEGNVTGTQSAGVNVTGNIVNLSVSSGYSMAGPGVLQQTSQSSPKKPTPAKRKRVDNNTPPLASTPKKTTKNNTATSPTPSKRSKKEPTPRVKKEPSHSSTTASPFRPRIKQERYIKPDPYADLPSSPNTQQCALLSGTYTISCPLATALFSTSSSFSLTLAKDPSRSVWWASTSMGSWDFLIQLNPGPTHTVLGEPCTLGWRMRDMDTGELKFGKGCMGEMVFGGNGKMSACLWDVPGVGEVELEGWREDGDAVEGDWREEWDGFVREAYGR</sequence>
<reference evidence="2" key="1">
    <citation type="journal article" date="2021" name="Nat. Commun.">
        <title>Genetic determinants of endophytism in the Arabidopsis root mycobiome.</title>
        <authorList>
            <person name="Mesny F."/>
            <person name="Miyauchi S."/>
            <person name="Thiergart T."/>
            <person name="Pickel B."/>
            <person name="Atanasova L."/>
            <person name="Karlsson M."/>
            <person name="Huettel B."/>
            <person name="Barry K.W."/>
            <person name="Haridas S."/>
            <person name="Chen C."/>
            <person name="Bauer D."/>
            <person name="Andreopoulos W."/>
            <person name="Pangilinan J."/>
            <person name="LaButti K."/>
            <person name="Riley R."/>
            <person name="Lipzen A."/>
            <person name="Clum A."/>
            <person name="Drula E."/>
            <person name="Henrissat B."/>
            <person name="Kohler A."/>
            <person name="Grigoriev I.V."/>
            <person name="Martin F.M."/>
            <person name="Hacquard S."/>
        </authorList>
    </citation>
    <scope>NUCLEOTIDE SEQUENCE</scope>
    <source>
        <strain evidence="2">MPI-SDFR-AT-0120</strain>
    </source>
</reference>
<accession>A0A8K0R925</accession>
<dbReference type="OrthoDB" id="4121058at2759"/>
<keyword evidence="3" id="KW-1185">Reference proteome</keyword>
<feature type="region of interest" description="Disordered" evidence="1">
    <location>
        <begin position="172"/>
        <end position="253"/>
    </location>
</feature>
<evidence type="ECO:0000256" key="1">
    <source>
        <dbReference type="SAM" id="MobiDB-lite"/>
    </source>
</evidence>
<feature type="region of interest" description="Disordered" evidence="1">
    <location>
        <begin position="117"/>
        <end position="152"/>
    </location>
</feature>
<comment type="caution">
    <text evidence="2">The sequence shown here is derived from an EMBL/GenBank/DDBJ whole genome shotgun (WGS) entry which is preliminary data.</text>
</comment>
<gene>
    <name evidence="2" type="ORF">FB567DRAFT_569751</name>
</gene>
<dbReference type="Proteomes" id="UP000813461">
    <property type="component" value="Unassembled WGS sequence"/>
</dbReference>
<feature type="compositionally biased region" description="Low complexity" evidence="1">
    <location>
        <begin position="205"/>
        <end position="222"/>
    </location>
</feature>
<dbReference type="EMBL" id="JAGMVJ010000009">
    <property type="protein sequence ID" value="KAH7087847.1"/>
    <property type="molecule type" value="Genomic_DNA"/>
</dbReference>
<proteinExistence type="predicted"/>